<dbReference type="EMBL" id="RXII01000090">
    <property type="protein sequence ID" value="RZN60380.1"/>
    <property type="molecule type" value="Genomic_DNA"/>
</dbReference>
<comment type="caution">
    <text evidence="1">The sequence shown here is derived from an EMBL/GenBank/DDBJ whole genome shotgun (WGS) entry which is preliminary data.</text>
</comment>
<proteinExistence type="predicted"/>
<dbReference type="Proteomes" id="UP000316217">
    <property type="component" value="Unassembled WGS sequence"/>
</dbReference>
<dbReference type="AlphaFoldDB" id="A0A520KIK3"/>
<name>A0A520KIK3_9CREN</name>
<accession>A0A520KIK3</accession>
<gene>
    <name evidence="1" type="ORF">EF810_05845</name>
</gene>
<feature type="non-terminal residue" evidence="1">
    <location>
        <position position="108"/>
    </location>
</feature>
<evidence type="ECO:0000313" key="2">
    <source>
        <dbReference type="Proteomes" id="UP000316217"/>
    </source>
</evidence>
<sequence>MPSFINHEAWIEYSKPAKAGNVRAYLKWGHFPGIDGKLDPLTITNAFAREEAESAGLMTPVFGFDDDASSRGGLFIEFVAKRPGVYALGLEYKRGVYTVTRSKKWIYG</sequence>
<evidence type="ECO:0000313" key="1">
    <source>
        <dbReference type="EMBL" id="RZN60380.1"/>
    </source>
</evidence>
<protein>
    <submittedName>
        <fullName evidence="1">Uncharacterized protein</fullName>
    </submittedName>
</protein>
<organism evidence="1 2">
    <name type="scientific">Candidatus Methanodesulfokora washburnensis</name>
    <dbReference type="NCBI Taxonomy" id="2478471"/>
    <lineage>
        <taxon>Archaea</taxon>
        <taxon>Thermoproteota</taxon>
        <taxon>Candidatus Korarchaeia</taxon>
        <taxon>Candidatus Korarchaeia incertae sedis</taxon>
        <taxon>Candidatus Methanodesulfokora</taxon>
    </lineage>
</organism>
<reference evidence="1 2" key="1">
    <citation type="journal article" date="2019" name="Nat. Microbiol.">
        <title>Wide diversity of methane and short-chain alkane metabolisms in uncultured archaea.</title>
        <authorList>
            <person name="Borrel G."/>
            <person name="Adam P.S."/>
            <person name="McKay L.J."/>
            <person name="Chen L.X."/>
            <person name="Sierra-Garcia I.N."/>
            <person name="Sieber C.M."/>
            <person name="Letourneur Q."/>
            <person name="Ghozlane A."/>
            <person name="Andersen G.L."/>
            <person name="Li W.J."/>
            <person name="Hallam S.J."/>
            <person name="Muyzer G."/>
            <person name="de Oliveira V.M."/>
            <person name="Inskeep W.P."/>
            <person name="Banfield J.F."/>
            <person name="Gribaldo S."/>
        </authorList>
    </citation>
    <scope>NUCLEOTIDE SEQUENCE [LARGE SCALE GENOMIC DNA]</scope>
    <source>
        <strain evidence="1">NM4</strain>
    </source>
</reference>